<dbReference type="CDD" id="cd02947">
    <property type="entry name" value="TRX_family"/>
    <property type="match status" value="1"/>
</dbReference>
<comment type="caution">
    <text evidence="4">The sequence shown here is derived from an EMBL/GenBank/DDBJ whole genome shotgun (WGS) entry which is preliminary data.</text>
</comment>
<dbReference type="PROSITE" id="PS00194">
    <property type="entry name" value="THIOREDOXIN_1"/>
    <property type="match status" value="1"/>
</dbReference>
<dbReference type="InterPro" id="IPR013766">
    <property type="entry name" value="Thioredoxin_domain"/>
</dbReference>
<dbReference type="InterPro" id="IPR036249">
    <property type="entry name" value="Thioredoxin-like_sf"/>
</dbReference>
<reference evidence="4" key="2">
    <citation type="submission" date="2017-10" db="EMBL/GenBank/DDBJ databases">
        <title>Ladona fulva Genome sequencing and assembly.</title>
        <authorList>
            <person name="Murali S."/>
            <person name="Richards S."/>
            <person name="Bandaranaike D."/>
            <person name="Bellair M."/>
            <person name="Blankenburg K."/>
            <person name="Chao H."/>
            <person name="Dinh H."/>
            <person name="Doddapaneni H."/>
            <person name="Dugan-Rocha S."/>
            <person name="Elkadiri S."/>
            <person name="Gnanaolivu R."/>
            <person name="Hernandez B."/>
            <person name="Skinner E."/>
            <person name="Javaid M."/>
            <person name="Lee S."/>
            <person name="Li M."/>
            <person name="Ming W."/>
            <person name="Munidasa M."/>
            <person name="Muniz J."/>
            <person name="Nguyen L."/>
            <person name="Hughes D."/>
            <person name="Osuji N."/>
            <person name="Pu L.-L."/>
            <person name="Puazo M."/>
            <person name="Qu C."/>
            <person name="Quiroz J."/>
            <person name="Raj R."/>
            <person name="Weissenberger G."/>
            <person name="Xin Y."/>
            <person name="Zou X."/>
            <person name="Han Y."/>
            <person name="Worley K."/>
            <person name="Muzny D."/>
            <person name="Gibbs R."/>
        </authorList>
    </citation>
    <scope>NUCLEOTIDE SEQUENCE</scope>
    <source>
        <strain evidence="4">Sampled in the wild</strain>
    </source>
</reference>
<feature type="compositionally biased region" description="Basic and acidic residues" evidence="2">
    <location>
        <begin position="151"/>
        <end position="165"/>
    </location>
</feature>
<dbReference type="Gene3D" id="3.40.30.10">
    <property type="entry name" value="Glutaredoxin"/>
    <property type="match status" value="1"/>
</dbReference>
<dbReference type="SUPFAM" id="SSF52833">
    <property type="entry name" value="Thioredoxin-like"/>
    <property type="match status" value="1"/>
</dbReference>
<dbReference type="EMBL" id="KZ308356">
    <property type="protein sequence ID" value="KAG8228008.1"/>
    <property type="molecule type" value="Genomic_DNA"/>
</dbReference>
<evidence type="ECO:0000259" key="3">
    <source>
        <dbReference type="PROSITE" id="PS51352"/>
    </source>
</evidence>
<dbReference type="InterPro" id="IPR017937">
    <property type="entry name" value="Thioredoxin_CS"/>
</dbReference>
<feature type="region of interest" description="Disordered" evidence="2">
    <location>
        <begin position="146"/>
        <end position="165"/>
    </location>
</feature>
<reference evidence="4" key="1">
    <citation type="submission" date="2013-04" db="EMBL/GenBank/DDBJ databases">
        <authorList>
            <person name="Qu J."/>
            <person name="Murali S.C."/>
            <person name="Bandaranaike D."/>
            <person name="Bellair M."/>
            <person name="Blankenburg K."/>
            <person name="Chao H."/>
            <person name="Dinh H."/>
            <person name="Doddapaneni H."/>
            <person name="Downs B."/>
            <person name="Dugan-Rocha S."/>
            <person name="Elkadiri S."/>
            <person name="Gnanaolivu R.D."/>
            <person name="Hernandez B."/>
            <person name="Javaid M."/>
            <person name="Jayaseelan J.C."/>
            <person name="Lee S."/>
            <person name="Li M."/>
            <person name="Ming W."/>
            <person name="Munidasa M."/>
            <person name="Muniz J."/>
            <person name="Nguyen L."/>
            <person name="Ongeri F."/>
            <person name="Osuji N."/>
            <person name="Pu L.-L."/>
            <person name="Puazo M."/>
            <person name="Qu C."/>
            <person name="Quiroz J."/>
            <person name="Raj R."/>
            <person name="Weissenberger G."/>
            <person name="Xin Y."/>
            <person name="Zou X."/>
            <person name="Han Y."/>
            <person name="Richards S."/>
            <person name="Worley K."/>
            <person name="Muzny D."/>
            <person name="Gibbs R."/>
        </authorList>
    </citation>
    <scope>NUCLEOTIDE SEQUENCE</scope>
    <source>
        <strain evidence="4">Sampled in the wild</strain>
    </source>
</reference>
<dbReference type="PANTHER" id="PTHR43601:SF5">
    <property type="entry name" value="EG:132E8.3 PROTEIN"/>
    <property type="match status" value="1"/>
</dbReference>
<accession>A0A8K0K4Y5</accession>
<dbReference type="PANTHER" id="PTHR43601">
    <property type="entry name" value="THIOREDOXIN, MITOCHONDRIAL"/>
    <property type="match status" value="1"/>
</dbReference>
<dbReference type="Proteomes" id="UP000792457">
    <property type="component" value="Unassembled WGS sequence"/>
</dbReference>
<proteinExistence type="inferred from homology"/>
<name>A0A8K0K4Y5_LADFU</name>
<comment type="similarity">
    <text evidence="1">Belongs to the thioredoxin family.</text>
</comment>
<dbReference type="OrthoDB" id="19690at2759"/>
<dbReference type="PROSITE" id="PS51352">
    <property type="entry name" value="THIOREDOXIN_2"/>
    <property type="match status" value="1"/>
</dbReference>
<dbReference type="Pfam" id="PF00085">
    <property type="entry name" value="Thioredoxin"/>
    <property type="match status" value="1"/>
</dbReference>
<evidence type="ECO:0000256" key="1">
    <source>
        <dbReference type="ARBA" id="ARBA00008987"/>
    </source>
</evidence>
<feature type="domain" description="Thioredoxin" evidence="3">
    <location>
        <begin position="19"/>
        <end position="142"/>
    </location>
</feature>
<dbReference type="AlphaFoldDB" id="A0A8K0K4Y5"/>
<keyword evidence="5" id="KW-1185">Reference proteome</keyword>
<evidence type="ECO:0000313" key="5">
    <source>
        <dbReference type="Proteomes" id="UP000792457"/>
    </source>
</evidence>
<gene>
    <name evidence="4" type="ORF">J437_LFUL003643</name>
</gene>
<sequence>MVVMQSLLSCPRWLTIRMARILSHYPRNLCLSSVRNKVFEISDSDTFMDRVMNSEIPVLVNFHAEWCEPCQILTPLLRKLLSESPDVHLAVIDVEDCPELVHTFEVKAVPAVVAVQNGQVADKFVGLVDAAMVEALINKLTLAHKSSQKSQNEHNQLESKHQNPQ</sequence>
<dbReference type="GO" id="GO:0005739">
    <property type="term" value="C:mitochondrion"/>
    <property type="evidence" value="ECO:0007669"/>
    <property type="project" value="TreeGrafter"/>
</dbReference>
<dbReference type="GO" id="GO:0045454">
    <property type="term" value="P:cell redox homeostasis"/>
    <property type="evidence" value="ECO:0007669"/>
    <property type="project" value="TreeGrafter"/>
</dbReference>
<evidence type="ECO:0000313" key="4">
    <source>
        <dbReference type="EMBL" id="KAG8228008.1"/>
    </source>
</evidence>
<organism evidence="4 5">
    <name type="scientific">Ladona fulva</name>
    <name type="common">Scarce chaser dragonfly</name>
    <name type="synonym">Libellula fulva</name>
    <dbReference type="NCBI Taxonomy" id="123851"/>
    <lineage>
        <taxon>Eukaryota</taxon>
        <taxon>Metazoa</taxon>
        <taxon>Ecdysozoa</taxon>
        <taxon>Arthropoda</taxon>
        <taxon>Hexapoda</taxon>
        <taxon>Insecta</taxon>
        <taxon>Pterygota</taxon>
        <taxon>Palaeoptera</taxon>
        <taxon>Odonata</taxon>
        <taxon>Epiprocta</taxon>
        <taxon>Anisoptera</taxon>
        <taxon>Libelluloidea</taxon>
        <taxon>Libellulidae</taxon>
        <taxon>Ladona</taxon>
    </lineage>
</organism>
<evidence type="ECO:0000256" key="2">
    <source>
        <dbReference type="SAM" id="MobiDB-lite"/>
    </source>
</evidence>
<protein>
    <recommendedName>
        <fullName evidence="3">Thioredoxin domain-containing protein</fullName>
    </recommendedName>
</protein>